<feature type="chain" id="PRO_5035264026" description="Secreted protein" evidence="1">
    <location>
        <begin position="34"/>
        <end position="124"/>
    </location>
</feature>
<feature type="signal peptide" evidence="1">
    <location>
        <begin position="1"/>
        <end position="33"/>
    </location>
</feature>
<gene>
    <name evidence="2" type="ORF">Rhe02_58980</name>
</gene>
<reference evidence="2" key="1">
    <citation type="submission" date="2021-01" db="EMBL/GenBank/DDBJ databases">
        <title>Whole genome shotgun sequence of Rhizocola hellebori NBRC 109834.</title>
        <authorList>
            <person name="Komaki H."/>
            <person name="Tamura T."/>
        </authorList>
    </citation>
    <scope>NUCLEOTIDE SEQUENCE</scope>
    <source>
        <strain evidence="2">NBRC 109834</strain>
    </source>
</reference>
<accession>A0A8J3QC24</accession>
<protein>
    <recommendedName>
        <fullName evidence="4">Secreted protein</fullName>
    </recommendedName>
</protein>
<dbReference type="EMBL" id="BONY01000041">
    <property type="protein sequence ID" value="GIH07831.1"/>
    <property type="molecule type" value="Genomic_DNA"/>
</dbReference>
<comment type="caution">
    <text evidence="2">The sequence shown here is derived from an EMBL/GenBank/DDBJ whole genome shotgun (WGS) entry which is preliminary data.</text>
</comment>
<dbReference type="RefSeq" id="WP_203911608.1">
    <property type="nucleotide sequence ID" value="NZ_BONY01000041.1"/>
</dbReference>
<evidence type="ECO:0000256" key="1">
    <source>
        <dbReference type="SAM" id="SignalP"/>
    </source>
</evidence>
<organism evidence="2 3">
    <name type="scientific">Rhizocola hellebori</name>
    <dbReference type="NCBI Taxonomy" id="1392758"/>
    <lineage>
        <taxon>Bacteria</taxon>
        <taxon>Bacillati</taxon>
        <taxon>Actinomycetota</taxon>
        <taxon>Actinomycetes</taxon>
        <taxon>Micromonosporales</taxon>
        <taxon>Micromonosporaceae</taxon>
        <taxon>Rhizocola</taxon>
    </lineage>
</organism>
<sequence length="124" mass="13122">MNGLLKRRLAAVVLAVLAVVGVNLVLTTTPASAATCTTILEAPHRSANRVQALGEIGTGCAGSWKLQLSRWKGTGWEVLDEATLCAGCASLVSWVCTGSGTNTYRSTLRRDVTVVTFREARLTC</sequence>
<evidence type="ECO:0008006" key="4">
    <source>
        <dbReference type="Google" id="ProtNLM"/>
    </source>
</evidence>
<name>A0A8J3QC24_9ACTN</name>
<keyword evidence="1" id="KW-0732">Signal</keyword>
<dbReference type="AlphaFoldDB" id="A0A8J3QC24"/>
<keyword evidence="3" id="KW-1185">Reference proteome</keyword>
<evidence type="ECO:0000313" key="3">
    <source>
        <dbReference type="Proteomes" id="UP000612899"/>
    </source>
</evidence>
<evidence type="ECO:0000313" key="2">
    <source>
        <dbReference type="EMBL" id="GIH07831.1"/>
    </source>
</evidence>
<proteinExistence type="predicted"/>
<dbReference type="Proteomes" id="UP000612899">
    <property type="component" value="Unassembled WGS sequence"/>
</dbReference>